<reference evidence="7" key="1">
    <citation type="submission" date="2016-03" db="EMBL/GenBank/DDBJ databases">
        <title>Mechanisms controlling the formation of the plant cell surface in tip-growing cells are functionally conserved among land plants.</title>
        <authorList>
            <person name="Honkanen S."/>
            <person name="Jones V.A."/>
            <person name="Morieri G."/>
            <person name="Champion C."/>
            <person name="Hetherington A.J."/>
            <person name="Kelly S."/>
            <person name="Saint-Marcoux D."/>
            <person name="Proust H."/>
            <person name="Prescott H."/>
            <person name="Dolan L."/>
        </authorList>
    </citation>
    <scope>NUCLEOTIDE SEQUENCE [LARGE SCALE GENOMIC DNA]</scope>
    <source>
        <tissue evidence="7">Whole gametophyte</tissue>
    </source>
</reference>
<dbReference type="AlphaFoldDB" id="A0A176WCJ1"/>
<dbReference type="InterPro" id="IPR000719">
    <property type="entry name" value="Prot_kinase_dom"/>
</dbReference>
<dbReference type="PROSITE" id="PS00108">
    <property type="entry name" value="PROTEIN_KINASE_ST"/>
    <property type="match status" value="1"/>
</dbReference>
<dbReference type="PROSITE" id="PS50088">
    <property type="entry name" value="ANK_REPEAT"/>
    <property type="match status" value="2"/>
</dbReference>
<feature type="transmembrane region" description="Helical" evidence="5">
    <location>
        <begin position="590"/>
        <end position="615"/>
    </location>
</feature>
<feature type="domain" description="Protein kinase" evidence="6">
    <location>
        <begin position="603"/>
        <end position="827"/>
    </location>
</feature>
<dbReference type="Pfam" id="PF00023">
    <property type="entry name" value="Ank"/>
    <property type="match status" value="1"/>
</dbReference>
<evidence type="ECO:0000256" key="1">
    <source>
        <dbReference type="ARBA" id="ARBA00022737"/>
    </source>
</evidence>
<gene>
    <name evidence="7" type="ORF">AXG93_3522s1090</name>
</gene>
<evidence type="ECO:0000256" key="4">
    <source>
        <dbReference type="SAM" id="MobiDB-lite"/>
    </source>
</evidence>
<keyword evidence="8" id="KW-1185">Reference proteome</keyword>
<feature type="repeat" description="ANK" evidence="3">
    <location>
        <begin position="424"/>
        <end position="456"/>
    </location>
</feature>
<feature type="transmembrane region" description="Helical" evidence="5">
    <location>
        <begin position="508"/>
        <end position="531"/>
    </location>
</feature>
<feature type="transmembrane region" description="Helical" evidence="5">
    <location>
        <begin position="627"/>
        <end position="649"/>
    </location>
</feature>
<dbReference type="SUPFAM" id="SSF48403">
    <property type="entry name" value="Ankyrin repeat"/>
    <property type="match status" value="1"/>
</dbReference>
<keyword evidence="2 3" id="KW-0040">ANK repeat</keyword>
<dbReference type="Pfam" id="PF00069">
    <property type="entry name" value="Pkinase"/>
    <property type="match status" value="1"/>
</dbReference>
<dbReference type="SMART" id="SM00248">
    <property type="entry name" value="ANK"/>
    <property type="match status" value="5"/>
</dbReference>
<dbReference type="Gene3D" id="1.25.40.20">
    <property type="entry name" value="Ankyrin repeat-containing domain"/>
    <property type="match status" value="2"/>
</dbReference>
<dbReference type="Gene3D" id="1.10.510.10">
    <property type="entry name" value="Transferase(Phosphotransferase) domain 1"/>
    <property type="match status" value="1"/>
</dbReference>
<evidence type="ECO:0000259" key="6">
    <source>
        <dbReference type="PROSITE" id="PS50011"/>
    </source>
</evidence>
<evidence type="ECO:0000313" key="8">
    <source>
        <dbReference type="Proteomes" id="UP000077202"/>
    </source>
</evidence>
<dbReference type="GO" id="GO:0005524">
    <property type="term" value="F:ATP binding"/>
    <property type="evidence" value="ECO:0007669"/>
    <property type="project" value="InterPro"/>
</dbReference>
<organism evidence="7 8">
    <name type="scientific">Marchantia polymorpha subsp. ruderalis</name>
    <dbReference type="NCBI Taxonomy" id="1480154"/>
    <lineage>
        <taxon>Eukaryota</taxon>
        <taxon>Viridiplantae</taxon>
        <taxon>Streptophyta</taxon>
        <taxon>Embryophyta</taxon>
        <taxon>Marchantiophyta</taxon>
        <taxon>Marchantiopsida</taxon>
        <taxon>Marchantiidae</taxon>
        <taxon>Marchantiales</taxon>
        <taxon>Marchantiaceae</taxon>
        <taxon>Marchantia</taxon>
    </lineage>
</organism>
<name>A0A176WCJ1_MARPO</name>
<feature type="compositionally biased region" description="Pro residues" evidence="4">
    <location>
        <begin position="137"/>
        <end position="146"/>
    </location>
</feature>
<feature type="transmembrane region" description="Helical" evidence="5">
    <location>
        <begin position="551"/>
        <end position="578"/>
    </location>
</feature>
<keyword evidence="5" id="KW-0472">Membrane</keyword>
<evidence type="ECO:0000256" key="3">
    <source>
        <dbReference type="PROSITE-ProRule" id="PRU00023"/>
    </source>
</evidence>
<dbReference type="SUPFAM" id="SSF56112">
    <property type="entry name" value="Protein kinase-like (PK-like)"/>
    <property type="match status" value="1"/>
</dbReference>
<dbReference type="InterPro" id="IPR008271">
    <property type="entry name" value="Ser/Thr_kinase_AS"/>
</dbReference>
<evidence type="ECO:0000256" key="2">
    <source>
        <dbReference type="ARBA" id="ARBA00023043"/>
    </source>
</evidence>
<dbReference type="InterPro" id="IPR011009">
    <property type="entry name" value="Kinase-like_dom_sf"/>
</dbReference>
<accession>A0A176WCJ1</accession>
<dbReference type="EMBL" id="LVLJ01001246">
    <property type="protein sequence ID" value="OAE30789.1"/>
    <property type="molecule type" value="Genomic_DNA"/>
</dbReference>
<feature type="compositionally biased region" description="Basic and acidic residues" evidence="4">
    <location>
        <begin position="104"/>
        <end position="128"/>
    </location>
</feature>
<feature type="repeat" description="ANK" evidence="3">
    <location>
        <begin position="304"/>
        <end position="332"/>
    </location>
</feature>
<keyword evidence="5" id="KW-1133">Transmembrane helix</keyword>
<dbReference type="Proteomes" id="UP000077202">
    <property type="component" value="Unassembled WGS sequence"/>
</dbReference>
<dbReference type="InterPro" id="IPR002110">
    <property type="entry name" value="Ankyrin_rpt"/>
</dbReference>
<comment type="caution">
    <text evidence="7">The sequence shown here is derived from an EMBL/GenBank/DDBJ whole genome shotgun (WGS) entry which is preliminary data.</text>
</comment>
<evidence type="ECO:0000256" key="5">
    <source>
        <dbReference type="SAM" id="Phobius"/>
    </source>
</evidence>
<evidence type="ECO:0000313" key="7">
    <source>
        <dbReference type="EMBL" id="OAE30789.1"/>
    </source>
</evidence>
<proteinExistence type="predicted"/>
<dbReference type="PANTHER" id="PTHR24198:SF165">
    <property type="entry name" value="ANKYRIN REPEAT-CONTAINING PROTEIN-RELATED"/>
    <property type="match status" value="1"/>
</dbReference>
<dbReference type="PANTHER" id="PTHR24198">
    <property type="entry name" value="ANKYRIN REPEAT AND PROTEIN KINASE DOMAIN-CONTAINING PROTEIN"/>
    <property type="match status" value="1"/>
</dbReference>
<dbReference type="Pfam" id="PF12796">
    <property type="entry name" value="Ank_2"/>
    <property type="match status" value="1"/>
</dbReference>
<dbReference type="GO" id="GO:0004672">
    <property type="term" value="F:protein kinase activity"/>
    <property type="evidence" value="ECO:0007669"/>
    <property type="project" value="InterPro"/>
</dbReference>
<dbReference type="InterPro" id="IPR036770">
    <property type="entry name" value="Ankyrin_rpt-contain_sf"/>
</dbReference>
<protein>
    <recommendedName>
        <fullName evidence="6">Protein kinase domain-containing protein</fullName>
    </recommendedName>
</protein>
<keyword evidence="5" id="KW-0812">Transmembrane</keyword>
<dbReference type="PROSITE" id="PS50297">
    <property type="entry name" value="ANK_REP_REGION"/>
    <property type="match status" value="2"/>
</dbReference>
<feature type="region of interest" description="Disordered" evidence="4">
    <location>
        <begin position="100"/>
        <end position="148"/>
    </location>
</feature>
<keyword evidence="1" id="KW-0677">Repeat</keyword>
<dbReference type="PROSITE" id="PS50011">
    <property type="entry name" value="PROTEIN_KINASE_DOM"/>
    <property type="match status" value="1"/>
</dbReference>
<sequence>MPRTAVATRRSLHVGALGAVNLLLKREIKLNEKDVDNNTVLHHVHAAAWSTAGDVEKRHTMQELEAWSRRIQGWRRESIASIAIDRLSFSSLIEENDGFVKGGDSMERGEEETRRDEQEEIGSERAAQDWEEFVSENPPPPSPPPTFEQWRENWEPKLREASRERNVEVLRSILYDDCPLHDAVEHGETDFVRELTQCRFFDPVGEDADLSIFIFKLVIEIFAARSESYSRVSIFRILKLEPLPRLVRFSNLTKYFDKIDKTNILKYIVPVEDGYKDSPSFEKLSHALIKRLKALVMNVESPIYLRTPLHVAVLSGHQDIAEYLLDKQEKLDECVSLFETNFHRDAYGLTPLHYAVLIESKSFVKLFVESHSYSAFVNVGEFSQRTPLHLACSRRDLQRDTHATDVVAILVGNSSVDLNAKDCCGYTPLHWAVHVGALGAVNLLLERKIKLDEKDVDGNNALHHVHAAARSTAGDVQRRDLMLELESVVTSDPRVEKRIDRMYRDRQVYVDAANAILVGAAVIASVTYGGWLQPPLGDHDEHTRRIARLFWGFNSLSFSFAIATVMAGAGAVLPAGDLYIEDAVARVRDWLAVTAFLLLVSAAFVLGAFGAAGFASMTTVGDLEANMTVTTIVGGAVWLLIASVFLRGLSRVSSVWPSKRLLTGCARLFSSPSAPLRTQRGISIVLYEQLRLSKQPVNFSVVNLQVEAVCIVQVVFKVSTSRRQLGDYKNCGRFKQQRETRQQDSWIRRSSGQQGHYSERAAAALCRTIVQVVQTCYSLGVMHRDLKPENFLLANKNKDTPLKTTDFGFFVFFKPGEVLTDIVGSAN</sequence>